<dbReference type="AlphaFoldDB" id="A0A267MEG8"/>
<protein>
    <recommendedName>
        <fullName evidence="5 16">Formate acetyltransferase</fullName>
        <ecNumber evidence="4 16">2.3.1.54</ecNumber>
    </recommendedName>
    <alternativeName>
        <fullName evidence="12 16">Pyruvate formate-lyase</fullName>
    </alternativeName>
</protein>
<accession>A0A267MEG8</accession>
<dbReference type="InterPro" id="IPR005949">
    <property type="entry name" value="Form_AcTrfase"/>
</dbReference>
<dbReference type="Pfam" id="PF02901">
    <property type="entry name" value="PFL-like"/>
    <property type="match status" value="1"/>
</dbReference>
<proteinExistence type="inferred from homology"/>
<organism evidence="19 20">
    <name type="scientific">Anaeromicrobium sediminis</name>
    <dbReference type="NCBI Taxonomy" id="1478221"/>
    <lineage>
        <taxon>Bacteria</taxon>
        <taxon>Bacillati</taxon>
        <taxon>Bacillota</taxon>
        <taxon>Clostridia</taxon>
        <taxon>Peptostreptococcales</taxon>
        <taxon>Thermotaleaceae</taxon>
        <taxon>Anaeromicrobium</taxon>
    </lineage>
</organism>
<evidence type="ECO:0000256" key="2">
    <source>
        <dbReference type="ARBA" id="ARBA00004809"/>
    </source>
</evidence>
<dbReference type="PROSITE" id="PS51554">
    <property type="entry name" value="PFL"/>
    <property type="match status" value="1"/>
</dbReference>
<feature type="domain" description="PFL" evidence="18">
    <location>
        <begin position="1"/>
        <end position="612"/>
    </location>
</feature>
<comment type="subcellular location">
    <subcellularLocation>
        <location evidence="1 16">Cytoplasm</location>
    </subcellularLocation>
</comment>
<dbReference type="Gene3D" id="3.20.70.20">
    <property type="match status" value="1"/>
</dbReference>
<gene>
    <name evidence="19" type="primary">pflB</name>
    <name evidence="19" type="ORF">CCE28_17575</name>
</gene>
<evidence type="ECO:0000259" key="17">
    <source>
        <dbReference type="PROSITE" id="PS51149"/>
    </source>
</evidence>
<feature type="modified residue" description="Glycine radical" evidence="14 15">
    <location>
        <position position="718"/>
    </location>
</feature>
<comment type="pathway">
    <text evidence="2 16">Fermentation; pyruvate fermentation; formate from pyruvate: step 1/1.</text>
</comment>
<name>A0A267MEG8_9FIRM</name>
<keyword evidence="6 16" id="KW-0963">Cytoplasm</keyword>
<dbReference type="EMBL" id="NIBG01000021">
    <property type="protein sequence ID" value="PAB57971.1"/>
    <property type="molecule type" value="Genomic_DNA"/>
</dbReference>
<comment type="caution">
    <text evidence="19">The sequence shown here is derived from an EMBL/GenBank/DDBJ whole genome shotgun (WGS) entry which is preliminary data.</text>
</comment>
<dbReference type="PROSITE" id="PS00850">
    <property type="entry name" value="GLY_RADICAL_1"/>
    <property type="match status" value="1"/>
</dbReference>
<dbReference type="InterPro" id="IPR004184">
    <property type="entry name" value="PFL_dom"/>
</dbReference>
<reference evidence="19 20" key="1">
    <citation type="submission" date="2017-06" db="EMBL/GenBank/DDBJ databases">
        <title>Draft genome sequence of anaerobic fermentative bacterium Anaeromicrobium sediminis DY2726D isolated from West Pacific Ocean sediments.</title>
        <authorList>
            <person name="Zeng X."/>
        </authorList>
    </citation>
    <scope>NUCLEOTIDE SEQUENCE [LARGE SCALE GENOMIC DNA]</scope>
    <source>
        <strain evidence="19 20">DY2726D</strain>
    </source>
</reference>
<keyword evidence="11 16" id="KW-0012">Acyltransferase</keyword>
<evidence type="ECO:0000256" key="7">
    <source>
        <dbReference type="ARBA" id="ARBA00022526"/>
    </source>
</evidence>
<evidence type="ECO:0000256" key="3">
    <source>
        <dbReference type="ARBA" id="ARBA00008375"/>
    </source>
</evidence>
<keyword evidence="10 16" id="KW-0119">Carbohydrate metabolism</keyword>
<evidence type="ECO:0000256" key="16">
    <source>
        <dbReference type="RuleBase" id="RU368075"/>
    </source>
</evidence>
<keyword evidence="20" id="KW-1185">Reference proteome</keyword>
<feature type="domain" description="Glycine radical" evidence="17">
    <location>
        <begin position="619"/>
        <end position="743"/>
    </location>
</feature>
<dbReference type="OrthoDB" id="9803969at2"/>
<evidence type="ECO:0000256" key="8">
    <source>
        <dbReference type="ARBA" id="ARBA00022679"/>
    </source>
</evidence>
<evidence type="ECO:0000256" key="15">
    <source>
        <dbReference type="PROSITE-ProRule" id="PRU00493"/>
    </source>
</evidence>
<dbReference type="NCBIfam" id="TIGR01255">
    <property type="entry name" value="pyr_form_ly_1"/>
    <property type="match status" value="1"/>
</dbReference>
<evidence type="ECO:0000256" key="11">
    <source>
        <dbReference type="ARBA" id="ARBA00023315"/>
    </source>
</evidence>
<sequence length="743" mass="84001">MDCWNGFKGDLWKAEINVRDFIQENYAPYEGDQSFLAGPTEATKTLWEKLSKMFELERERCGVYDVDTKTASTITSHKPGYIDKELEKIVGLQTDNPLKRAIFPRGGISPLEEALENYGYKLDKTIKDIYSNHRKTHNEGVMAAYTPEIRKACEAGIITGLPDNYGRGRHIGDYRRVALYGLDFIISEKEKEFKLLEPGEMTPEVIQQREELTDQLNSLNDFREMCASYGFDVSKPAKTAQEAIQFVYFAILAAAKQHDGVTISLGRTSTFIDVYVERDLKNNIITEVEAQELIDHFIMKLRIFRFLRSPEYNELFSGDPTWITESIGGFGVDGRVMVTKTSYRYLHTLYNLGVGPEPNMTVLWSERLPETWKNYCARLSIETSSIQYENDDLMRPEFGDDYAISGCVGALEIGKSTQHFGARVNLPKALLYAINGGRDEKNGAQVSPKFAPITSEYLDYDEVIERFYEVQKWLVGIYVQAVNIIHYMHDKYAYEAFQMSLHDLNIKRYETFGIAGLAITVDSLMAIKNAKVKVIRNEEGLAVDFETTGDYVPFGNSGEESDKLAVKLTKDFYNFIRPHKMHRNAKPTMSLLTITSNVVYGKMTGSTPCGRPADTPFSPGVNPMNGRDKNGAVASLTSVSDIPYTCARDGISYTFAITPPALGKGFNDRQENLAKLLDGYFTPNGGQHLNVNVFDRSLLEDAMEHPEKYPQLTIRVSGYAVNFVKLTREQQLDVISRTINETK</sequence>
<keyword evidence="9 14" id="KW-0556">Organic radical</keyword>
<dbReference type="PROSITE" id="PS51149">
    <property type="entry name" value="GLY_RADICAL_2"/>
    <property type="match status" value="1"/>
</dbReference>
<dbReference type="PANTHER" id="PTHR30191">
    <property type="entry name" value="FORMATE ACETYLTRANSFERASE"/>
    <property type="match status" value="1"/>
</dbReference>
<dbReference type="UniPathway" id="UPA00920">
    <property type="reaction ID" value="UER00891"/>
</dbReference>
<evidence type="ECO:0000256" key="1">
    <source>
        <dbReference type="ARBA" id="ARBA00004496"/>
    </source>
</evidence>
<evidence type="ECO:0000256" key="6">
    <source>
        <dbReference type="ARBA" id="ARBA00022490"/>
    </source>
</evidence>
<dbReference type="EC" id="2.3.1.54" evidence="4 16"/>
<evidence type="ECO:0000313" key="19">
    <source>
        <dbReference type="EMBL" id="PAB57971.1"/>
    </source>
</evidence>
<evidence type="ECO:0000256" key="5">
    <source>
        <dbReference type="ARBA" id="ARBA00013897"/>
    </source>
</evidence>
<evidence type="ECO:0000256" key="10">
    <source>
        <dbReference type="ARBA" id="ARBA00023277"/>
    </source>
</evidence>
<evidence type="ECO:0000256" key="4">
    <source>
        <dbReference type="ARBA" id="ARBA00013214"/>
    </source>
</evidence>
<evidence type="ECO:0000256" key="13">
    <source>
        <dbReference type="ARBA" id="ARBA00049029"/>
    </source>
</evidence>
<comment type="catalytic activity">
    <reaction evidence="13 16">
        <text>formate + acetyl-CoA = pyruvate + CoA</text>
        <dbReference type="Rhea" id="RHEA:11844"/>
        <dbReference type="ChEBI" id="CHEBI:15361"/>
        <dbReference type="ChEBI" id="CHEBI:15740"/>
        <dbReference type="ChEBI" id="CHEBI:57287"/>
        <dbReference type="ChEBI" id="CHEBI:57288"/>
        <dbReference type="EC" id="2.3.1.54"/>
    </reaction>
</comment>
<dbReference type="PIRSF" id="PIRSF000379">
    <property type="entry name" value="For_Ac_trans_1"/>
    <property type="match status" value="1"/>
</dbReference>
<dbReference type="InterPro" id="IPR019777">
    <property type="entry name" value="Form_AcTrfase_GR_CS"/>
</dbReference>
<dbReference type="Pfam" id="PF01228">
    <property type="entry name" value="Gly_radical"/>
    <property type="match status" value="1"/>
</dbReference>
<dbReference type="RefSeq" id="WP_095135034.1">
    <property type="nucleotide sequence ID" value="NZ_NIBG01000021.1"/>
</dbReference>
<dbReference type="GO" id="GO:0008861">
    <property type="term" value="F:formate C-acetyltransferase activity"/>
    <property type="evidence" value="ECO:0007669"/>
    <property type="project" value="UniProtKB-UniRule"/>
</dbReference>
<evidence type="ECO:0000256" key="12">
    <source>
        <dbReference type="ARBA" id="ARBA00031063"/>
    </source>
</evidence>
<evidence type="ECO:0000256" key="9">
    <source>
        <dbReference type="ARBA" id="ARBA00022818"/>
    </source>
</evidence>
<dbReference type="Proteomes" id="UP000216024">
    <property type="component" value="Unassembled WGS sequence"/>
</dbReference>
<evidence type="ECO:0000256" key="14">
    <source>
        <dbReference type="PIRSR" id="PIRSR000379-2"/>
    </source>
</evidence>
<evidence type="ECO:0000313" key="20">
    <source>
        <dbReference type="Proteomes" id="UP000216024"/>
    </source>
</evidence>
<keyword evidence="7 16" id="KW-0313">Glucose metabolism</keyword>
<dbReference type="InterPro" id="IPR050244">
    <property type="entry name" value="Auton_GlycylRad_Cofactor"/>
</dbReference>
<dbReference type="InterPro" id="IPR001150">
    <property type="entry name" value="Gly_radical"/>
</dbReference>
<evidence type="ECO:0000259" key="18">
    <source>
        <dbReference type="PROSITE" id="PS51554"/>
    </source>
</evidence>
<keyword evidence="8 16" id="KW-0808">Transferase</keyword>
<dbReference type="GO" id="GO:0006006">
    <property type="term" value="P:glucose metabolic process"/>
    <property type="evidence" value="ECO:0007669"/>
    <property type="project" value="UniProtKB-UniRule"/>
</dbReference>
<dbReference type="GO" id="GO:0005829">
    <property type="term" value="C:cytosol"/>
    <property type="evidence" value="ECO:0007669"/>
    <property type="project" value="TreeGrafter"/>
</dbReference>
<dbReference type="CDD" id="cd01678">
    <property type="entry name" value="PFL1"/>
    <property type="match status" value="1"/>
</dbReference>
<comment type="subunit">
    <text evidence="16">Homodimer.</text>
</comment>
<dbReference type="PANTHER" id="PTHR30191:SF0">
    <property type="entry name" value="FORMATE ACETYLTRANSFERASE 1"/>
    <property type="match status" value="1"/>
</dbReference>
<dbReference type="SUPFAM" id="SSF51998">
    <property type="entry name" value="PFL-like glycyl radical enzymes"/>
    <property type="match status" value="1"/>
</dbReference>
<comment type="similarity">
    <text evidence="3 16">Belongs to the glycyl radical enzyme (GRE) family. PFL subfamily.</text>
</comment>